<evidence type="ECO:0000313" key="5">
    <source>
        <dbReference type="Proteomes" id="UP001239680"/>
    </source>
</evidence>
<accession>A0ABU0W455</accession>
<feature type="domain" description="Resolvase/invertase-type recombinase catalytic" evidence="2">
    <location>
        <begin position="2"/>
        <end position="153"/>
    </location>
</feature>
<reference evidence="4 5" key="1">
    <citation type="submission" date="2023-08" db="EMBL/GenBank/DDBJ databases">
        <title>Characterization of two Paracoccaceae strains isolated from Phycosphere and proposal of Xinfangfangia lacusdiani sp. nov.</title>
        <authorList>
            <person name="Deng Y."/>
            <person name="Zhang Y.Q."/>
        </authorList>
    </citation>
    <scope>NUCLEOTIDE SEQUENCE [LARGE SCALE GENOMIC DNA]</scope>
    <source>
        <strain evidence="4 5">CPCC 101601</strain>
    </source>
</reference>
<dbReference type="InterPro" id="IPR050639">
    <property type="entry name" value="SSR_resolvase"/>
</dbReference>
<dbReference type="EMBL" id="JAVDBT010000040">
    <property type="protein sequence ID" value="MDQ2068245.1"/>
    <property type="molecule type" value="Genomic_DNA"/>
</dbReference>
<feature type="coiled-coil region" evidence="1">
    <location>
        <begin position="389"/>
        <end position="416"/>
    </location>
</feature>
<dbReference type="Gene3D" id="3.90.1750.20">
    <property type="entry name" value="Putative Large Serine Recombinase, Chain B, Domain 2"/>
    <property type="match status" value="1"/>
</dbReference>
<dbReference type="PANTHER" id="PTHR30461:SF23">
    <property type="entry name" value="DNA RECOMBINASE-RELATED"/>
    <property type="match status" value="1"/>
</dbReference>
<keyword evidence="1" id="KW-0175">Coiled coil</keyword>
<evidence type="ECO:0000259" key="3">
    <source>
        <dbReference type="PROSITE" id="PS51737"/>
    </source>
</evidence>
<dbReference type="Proteomes" id="UP001239680">
    <property type="component" value="Unassembled WGS sequence"/>
</dbReference>
<dbReference type="Pfam" id="PF00239">
    <property type="entry name" value="Resolvase"/>
    <property type="match status" value="1"/>
</dbReference>
<dbReference type="RefSeq" id="WP_306681956.1">
    <property type="nucleotide sequence ID" value="NZ_JAVDBT010000040.1"/>
</dbReference>
<dbReference type="InterPro" id="IPR025827">
    <property type="entry name" value="Zn_ribbon_recom_dom"/>
</dbReference>
<name>A0ABU0W455_9RHOB</name>
<dbReference type="Gene3D" id="3.40.50.1390">
    <property type="entry name" value="Resolvase, N-terminal catalytic domain"/>
    <property type="match status" value="1"/>
</dbReference>
<protein>
    <submittedName>
        <fullName evidence="4">Recombinase family protein</fullName>
    </submittedName>
</protein>
<keyword evidence="5" id="KW-1185">Reference proteome</keyword>
<dbReference type="InterPro" id="IPR006119">
    <property type="entry name" value="Resolv_N"/>
</dbReference>
<dbReference type="InterPro" id="IPR011109">
    <property type="entry name" value="DNA_bind_recombinase_dom"/>
</dbReference>
<evidence type="ECO:0000256" key="1">
    <source>
        <dbReference type="SAM" id="Coils"/>
    </source>
</evidence>
<gene>
    <name evidence="4" type="ORF">Q9295_17940</name>
</gene>
<dbReference type="PROSITE" id="PS51736">
    <property type="entry name" value="RECOMBINASES_3"/>
    <property type="match status" value="1"/>
</dbReference>
<evidence type="ECO:0000259" key="2">
    <source>
        <dbReference type="PROSITE" id="PS51736"/>
    </source>
</evidence>
<sequence length="549" mass="60345">MVAAIYARYSSERQSDFSIEDQVRLCDERAKGEGHSVLETYADRATSGASMLRPGLQALLADALAGRFTVVIAEALDRLSRDQADVATIYKKLAFAGVKILTLSEGWIEELHVGLKGTMNQLFLKDLAAKTRRGLRGRVEAGFSGGGNAYGYRVVRRLDSDGDLSTGERDINEDEALIVRRIYADFACGQSPKAIARKLNQDQIPGPRGLLWRDTAIRGHRQRGTGILNNELYLGRLVWNRLRYVRDPSSGNRVSRPNDPSEWIITDVPQLRIIDDALWAQVKARQEALDATPAVMGIKASRFWEHRRPGHLLTGLVYCDCCGARMASVGRDYLACSAARKLGTCSARKGIRRSLLEEVVLDLLKTRLMQPDSVASFVREHSKLSNSQAAETQQKRSKLETERAAIKRKLEGLYDAISDGLRSPGLRDKLLELEARVAMIDQDVAQPAPPPIRLNPNLSELYHKKVVELANTLAHPATAVAARDVIRGLIDRIAVRWGEDGQPVVMLDGALTALIGLAQDAKSPAIARPFGGSVKVVAGAGFEPATFRL</sequence>
<feature type="domain" description="Recombinase" evidence="3">
    <location>
        <begin position="149"/>
        <end position="292"/>
    </location>
</feature>
<dbReference type="PANTHER" id="PTHR30461">
    <property type="entry name" value="DNA-INVERTASE FROM LAMBDOID PROPHAGE"/>
    <property type="match status" value="1"/>
</dbReference>
<organism evidence="4 5">
    <name type="scientific">Pseudogemmobacter lacusdianii</name>
    <dbReference type="NCBI Taxonomy" id="3069608"/>
    <lineage>
        <taxon>Bacteria</taxon>
        <taxon>Pseudomonadati</taxon>
        <taxon>Pseudomonadota</taxon>
        <taxon>Alphaproteobacteria</taxon>
        <taxon>Rhodobacterales</taxon>
        <taxon>Paracoccaceae</taxon>
        <taxon>Pseudogemmobacter</taxon>
    </lineage>
</organism>
<comment type="caution">
    <text evidence="4">The sequence shown here is derived from an EMBL/GenBank/DDBJ whole genome shotgun (WGS) entry which is preliminary data.</text>
</comment>
<dbReference type="Pfam" id="PF13408">
    <property type="entry name" value="Zn_ribbon_recom"/>
    <property type="match status" value="1"/>
</dbReference>
<dbReference type="PROSITE" id="PS51737">
    <property type="entry name" value="RECOMBINASE_DNA_BIND"/>
    <property type="match status" value="1"/>
</dbReference>
<proteinExistence type="predicted"/>
<dbReference type="InterPro" id="IPR038109">
    <property type="entry name" value="DNA_bind_recomb_sf"/>
</dbReference>
<evidence type="ECO:0000313" key="4">
    <source>
        <dbReference type="EMBL" id="MDQ2068245.1"/>
    </source>
</evidence>
<dbReference type="SUPFAM" id="SSF53041">
    <property type="entry name" value="Resolvase-like"/>
    <property type="match status" value="1"/>
</dbReference>
<dbReference type="CDD" id="cd00338">
    <property type="entry name" value="Ser_Recombinase"/>
    <property type="match status" value="1"/>
</dbReference>
<dbReference type="SMART" id="SM00857">
    <property type="entry name" value="Resolvase"/>
    <property type="match status" value="1"/>
</dbReference>
<dbReference type="InterPro" id="IPR036162">
    <property type="entry name" value="Resolvase-like_N_sf"/>
</dbReference>
<dbReference type="Pfam" id="PF07508">
    <property type="entry name" value="Recombinase"/>
    <property type="match status" value="1"/>
</dbReference>